<reference evidence="2" key="1">
    <citation type="submission" date="2020-05" db="EMBL/GenBank/DDBJ databases">
        <title>Mycena genomes resolve the evolution of fungal bioluminescence.</title>
        <authorList>
            <person name="Tsai I.J."/>
        </authorList>
    </citation>
    <scope>NUCLEOTIDE SEQUENCE</scope>
    <source>
        <strain evidence="2">CCC161011</strain>
    </source>
</reference>
<protein>
    <submittedName>
        <fullName evidence="2">Uncharacterized protein</fullName>
    </submittedName>
</protein>
<name>A0A8H6Y8R5_9AGAR</name>
<gene>
    <name evidence="2" type="ORF">MVEN_01138700</name>
</gene>
<evidence type="ECO:0000313" key="3">
    <source>
        <dbReference type="Proteomes" id="UP000620124"/>
    </source>
</evidence>
<sequence length="159" mass="17321">MPDPALVDTSKDASSLFSIHPGEPIALLGPFQPAKEELSTSRTAIEKECQLAATASLPKDAFPELKIAYSACLSPHPIRNAVSLPDCGHNFCHSCLESHFDIEIINHRFLYPDWDRPAQIFDADFSPETPPPQAHSLSRTPSSAPLSSLQQTCERSPGT</sequence>
<dbReference type="InterPro" id="IPR013083">
    <property type="entry name" value="Znf_RING/FYVE/PHD"/>
</dbReference>
<accession>A0A8H6Y8R5</accession>
<evidence type="ECO:0000313" key="2">
    <source>
        <dbReference type="EMBL" id="KAF7354494.1"/>
    </source>
</evidence>
<feature type="compositionally biased region" description="Polar residues" evidence="1">
    <location>
        <begin position="135"/>
        <end position="159"/>
    </location>
</feature>
<dbReference type="OrthoDB" id="3219336at2759"/>
<feature type="region of interest" description="Disordered" evidence="1">
    <location>
        <begin position="121"/>
        <end position="159"/>
    </location>
</feature>
<dbReference type="Proteomes" id="UP000620124">
    <property type="component" value="Unassembled WGS sequence"/>
</dbReference>
<keyword evidence="3" id="KW-1185">Reference proteome</keyword>
<dbReference type="Gene3D" id="3.30.40.10">
    <property type="entry name" value="Zinc/RING finger domain, C3HC4 (zinc finger)"/>
    <property type="match status" value="1"/>
</dbReference>
<evidence type="ECO:0000256" key="1">
    <source>
        <dbReference type="SAM" id="MobiDB-lite"/>
    </source>
</evidence>
<proteinExistence type="predicted"/>
<organism evidence="2 3">
    <name type="scientific">Mycena venus</name>
    <dbReference type="NCBI Taxonomy" id="2733690"/>
    <lineage>
        <taxon>Eukaryota</taxon>
        <taxon>Fungi</taxon>
        <taxon>Dikarya</taxon>
        <taxon>Basidiomycota</taxon>
        <taxon>Agaricomycotina</taxon>
        <taxon>Agaricomycetes</taxon>
        <taxon>Agaricomycetidae</taxon>
        <taxon>Agaricales</taxon>
        <taxon>Marasmiineae</taxon>
        <taxon>Mycenaceae</taxon>
        <taxon>Mycena</taxon>
    </lineage>
</organism>
<dbReference type="AlphaFoldDB" id="A0A8H6Y8R5"/>
<dbReference type="SUPFAM" id="SSF57850">
    <property type="entry name" value="RING/U-box"/>
    <property type="match status" value="1"/>
</dbReference>
<comment type="caution">
    <text evidence="2">The sequence shown here is derived from an EMBL/GenBank/DDBJ whole genome shotgun (WGS) entry which is preliminary data.</text>
</comment>
<dbReference type="EMBL" id="JACAZI010000008">
    <property type="protein sequence ID" value="KAF7354494.1"/>
    <property type="molecule type" value="Genomic_DNA"/>
</dbReference>